<dbReference type="Gene3D" id="3.40.50.300">
    <property type="entry name" value="P-loop containing nucleotide triphosphate hydrolases"/>
    <property type="match status" value="1"/>
</dbReference>
<dbReference type="PROSITE" id="PS51199">
    <property type="entry name" value="SF4_HELICASE"/>
    <property type="match status" value="1"/>
</dbReference>
<dbReference type="PANTHER" id="PTHR30153">
    <property type="entry name" value="REPLICATIVE DNA HELICASE DNAB"/>
    <property type="match status" value="1"/>
</dbReference>
<protein>
    <recommendedName>
        <fullName evidence="2">SF4 helicase domain-containing protein</fullName>
    </recommendedName>
</protein>
<dbReference type="CDD" id="cd00984">
    <property type="entry name" value="DnaB_C"/>
    <property type="match status" value="1"/>
</dbReference>
<dbReference type="GO" id="GO:1990077">
    <property type="term" value="C:primosome complex"/>
    <property type="evidence" value="ECO:0007669"/>
    <property type="project" value="UniProtKB-KW"/>
</dbReference>
<dbReference type="GO" id="GO:0006269">
    <property type="term" value="P:DNA replication, synthesis of primer"/>
    <property type="evidence" value="ECO:0007669"/>
    <property type="project" value="UniProtKB-KW"/>
</dbReference>
<comment type="caution">
    <text evidence="3">The sequence shown here is derived from an EMBL/GenBank/DDBJ whole genome shotgun (WGS) entry which is preliminary data.</text>
</comment>
<dbReference type="InterPro" id="IPR007694">
    <property type="entry name" value="DNA_helicase_DnaB-like_C"/>
</dbReference>
<dbReference type="SUPFAM" id="SSF52540">
    <property type="entry name" value="P-loop containing nucleoside triphosphate hydrolases"/>
    <property type="match status" value="1"/>
</dbReference>
<dbReference type="InterPro" id="IPR003593">
    <property type="entry name" value="AAA+_ATPase"/>
</dbReference>
<sequence>RYFEESEIRPFEGEVVNSGYHALDDILGGLRRSDMIVLAARPSAGKTSLALGIARNAAVQQKARVAIFNVEMAREQLVQRLLASEAGVDSQQLRLGQRTEAEERRIMEATGVLSEAPIFIDDSPILRMVEMKSKARRLHYERGIDLIIVDYLQLVRGDGREGRVQEVTEISRSLKELARELSVPLIAVSQLSRAPEGRASHRPQLSDLRESGAIEQDADVVVFIYRDDMNISEQDWKRQHPGEPYPWGVAD</sequence>
<dbReference type="Pfam" id="PF03796">
    <property type="entry name" value="DnaB_C"/>
    <property type="match status" value="1"/>
</dbReference>
<feature type="non-terminal residue" evidence="3">
    <location>
        <position position="251"/>
    </location>
</feature>
<name>X1VAQ0_9ZZZZ</name>
<dbReference type="SMART" id="SM00382">
    <property type="entry name" value="AAA"/>
    <property type="match status" value="1"/>
</dbReference>
<dbReference type="PANTHER" id="PTHR30153:SF2">
    <property type="entry name" value="REPLICATIVE DNA HELICASE"/>
    <property type="match status" value="1"/>
</dbReference>
<feature type="domain" description="SF4 helicase" evidence="2">
    <location>
        <begin position="9"/>
        <end position="251"/>
    </location>
</feature>
<dbReference type="GO" id="GO:0005524">
    <property type="term" value="F:ATP binding"/>
    <property type="evidence" value="ECO:0007669"/>
    <property type="project" value="InterPro"/>
</dbReference>
<evidence type="ECO:0000313" key="3">
    <source>
        <dbReference type="EMBL" id="GAJ10361.1"/>
    </source>
</evidence>
<proteinExistence type="predicted"/>
<dbReference type="EMBL" id="BARW01029520">
    <property type="protein sequence ID" value="GAJ10361.1"/>
    <property type="molecule type" value="Genomic_DNA"/>
</dbReference>
<dbReference type="GO" id="GO:0003678">
    <property type="term" value="F:DNA helicase activity"/>
    <property type="evidence" value="ECO:0007669"/>
    <property type="project" value="InterPro"/>
</dbReference>
<dbReference type="InterPro" id="IPR027417">
    <property type="entry name" value="P-loop_NTPase"/>
</dbReference>
<organism evidence="3">
    <name type="scientific">marine sediment metagenome</name>
    <dbReference type="NCBI Taxonomy" id="412755"/>
    <lineage>
        <taxon>unclassified sequences</taxon>
        <taxon>metagenomes</taxon>
        <taxon>ecological metagenomes</taxon>
    </lineage>
</organism>
<keyword evidence="1" id="KW-0639">Primosome</keyword>
<feature type="non-terminal residue" evidence="3">
    <location>
        <position position="1"/>
    </location>
</feature>
<reference evidence="3" key="1">
    <citation type="journal article" date="2014" name="Front. Microbiol.">
        <title>High frequency of phylogenetically diverse reductive dehalogenase-homologous genes in deep subseafloor sedimentary metagenomes.</title>
        <authorList>
            <person name="Kawai M."/>
            <person name="Futagami T."/>
            <person name="Toyoda A."/>
            <person name="Takaki Y."/>
            <person name="Nishi S."/>
            <person name="Hori S."/>
            <person name="Arai W."/>
            <person name="Tsubouchi T."/>
            <person name="Morono Y."/>
            <person name="Uchiyama I."/>
            <person name="Ito T."/>
            <person name="Fujiyama A."/>
            <person name="Inagaki F."/>
            <person name="Takami H."/>
        </authorList>
    </citation>
    <scope>NUCLEOTIDE SEQUENCE</scope>
    <source>
        <strain evidence="3">Expedition CK06-06</strain>
    </source>
</reference>
<dbReference type="GO" id="GO:0005829">
    <property type="term" value="C:cytosol"/>
    <property type="evidence" value="ECO:0007669"/>
    <property type="project" value="TreeGrafter"/>
</dbReference>
<accession>X1VAQ0</accession>
<gene>
    <name evidence="3" type="ORF">S12H4_47417</name>
</gene>
<evidence type="ECO:0000259" key="2">
    <source>
        <dbReference type="PROSITE" id="PS51199"/>
    </source>
</evidence>
<evidence type="ECO:0000256" key="1">
    <source>
        <dbReference type="ARBA" id="ARBA00022515"/>
    </source>
</evidence>
<dbReference type="AlphaFoldDB" id="X1VAQ0"/>